<feature type="transmembrane region" description="Helical" evidence="1">
    <location>
        <begin position="114"/>
        <end position="135"/>
    </location>
</feature>
<keyword evidence="1" id="KW-1133">Transmembrane helix</keyword>
<keyword evidence="3" id="KW-1185">Reference proteome</keyword>
<dbReference type="Proteomes" id="UP001057580">
    <property type="component" value="Chromosome"/>
</dbReference>
<name>A0A9E7R7F3_9EURY</name>
<feature type="transmembrane region" description="Helical" evidence="1">
    <location>
        <begin position="16"/>
        <end position="36"/>
    </location>
</feature>
<evidence type="ECO:0000313" key="2">
    <source>
        <dbReference type="EMBL" id="UWM56653.1"/>
    </source>
</evidence>
<keyword evidence="1" id="KW-0472">Membrane</keyword>
<dbReference type="RefSeq" id="WP_260643767.1">
    <property type="nucleotide sequence ID" value="NZ_CP104003.1"/>
</dbReference>
<accession>A0A9E7R7F3</accession>
<feature type="transmembrane region" description="Helical" evidence="1">
    <location>
        <begin position="252"/>
        <end position="270"/>
    </location>
</feature>
<feature type="transmembrane region" description="Helical" evidence="1">
    <location>
        <begin position="213"/>
        <end position="232"/>
    </location>
</feature>
<gene>
    <name evidence="2" type="ORF">N0B31_10235</name>
</gene>
<evidence type="ECO:0000256" key="1">
    <source>
        <dbReference type="SAM" id="Phobius"/>
    </source>
</evidence>
<dbReference type="GeneID" id="74942803"/>
<dbReference type="KEGG" id="ssai:N0B31_10235"/>
<feature type="transmembrane region" description="Helical" evidence="1">
    <location>
        <begin position="181"/>
        <end position="201"/>
    </location>
</feature>
<feature type="transmembrane region" description="Helical" evidence="1">
    <location>
        <begin position="291"/>
        <end position="316"/>
    </location>
</feature>
<proteinExistence type="predicted"/>
<keyword evidence="1" id="KW-0812">Transmembrane</keyword>
<organism evidence="2 3">
    <name type="scientific">Salinirubellus salinus</name>
    <dbReference type="NCBI Taxonomy" id="1364945"/>
    <lineage>
        <taxon>Archaea</taxon>
        <taxon>Methanobacteriati</taxon>
        <taxon>Methanobacteriota</taxon>
        <taxon>Stenosarchaea group</taxon>
        <taxon>Halobacteria</taxon>
        <taxon>Halobacteriales</taxon>
        <taxon>Natronomonadaceae</taxon>
        <taxon>Salinirubellus</taxon>
    </lineage>
</organism>
<reference evidence="2" key="1">
    <citation type="submission" date="2022-09" db="EMBL/GenBank/DDBJ databases">
        <title>Diverse halophilic archaea isolated from saline environments.</title>
        <authorList>
            <person name="Cui H.-L."/>
        </authorList>
    </citation>
    <scope>NUCLEOTIDE SEQUENCE</scope>
    <source>
        <strain evidence="2">ZS-35-S2</strain>
    </source>
</reference>
<dbReference type="AlphaFoldDB" id="A0A9E7R7F3"/>
<feature type="transmembrane region" description="Helical" evidence="1">
    <location>
        <begin position="322"/>
        <end position="341"/>
    </location>
</feature>
<protein>
    <submittedName>
        <fullName evidence="2">Uncharacterized protein</fullName>
    </submittedName>
</protein>
<dbReference type="EMBL" id="CP104003">
    <property type="protein sequence ID" value="UWM56653.1"/>
    <property type="molecule type" value="Genomic_DNA"/>
</dbReference>
<sequence>MMPPLQSVLGLEYSEVFALVLGLVGMLLVLLMSVGIPRKVLDTERRLQEAVVNSQLVSWSGWKTVVYTPDEASPERIKRLARGEEEVESPSAVRGIKQTIGAGIPSLSGLSRKFALEAILTAVFGYLAVVGVVTFDIGFNTDTGVTLGQVLDTVLSIATSIPFVDTVFALVLAVYVSVASWIYGLWWLIALVLVAAAVMLYEYEEELSEREQLVLKLIAVVPIPFILVYVIGSLDALQKLLDVVTATTVRQVVALLAVGVIVGVVIVRGIRSVPDVQARVSEYGARASITALARAGVKPVATVVIIASVAGVGAIIGFPLVYGVGAGVVLALVYRVVYGLYSRVRFRQARSSEDRSRPRSSVVVEAGKIEDADGETLWVVSVQGERLMSDDLDEVAVDAANTTGELLREGTRRPTLSRYHYQAATEGTVSREEAMKELRQTIRSDLRDGVDGGAPRKRVHEYLSAEYPQPFGDRVLKKLVYDEGVIEPAGDEYRLV</sequence>
<evidence type="ECO:0000313" key="3">
    <source>
        <dbReference type="Proteomes" id="UP001057580"/>
    </source>
</evidence>